<protein>
    <recommendedName>
        <fullName evidence="4">PorT family protein</fullName>
    </recommendedName>
</protein>
<feature type="transmembrane region" description="Helical" evidence="1">
    <location>
        <begin position="181"/>
        <end position="201"/>
    </location>
</feature>
<dbReference type="AlphaFoldDB" id="A0A7K3WT38"/>
<proteinExistence type="predicted"/>
<dbReference type="EMBL" id="JAAGVY010000016">
    <property type="protein sequence ID" value="NEN23825.1"/>
    <property type="molecule type" value="Genomic_DNA"/>
</dbReference>
<accession>A0A7K3WT38</accession>
<comment type="caution">
    <text evidence="2">The sequence shown here is derived from an EMBL/GenBank/DDBJ whole genome shotgun (WGS) entry which is preliminary data.</text>
</comment>
<evidence type="ECO:0000313" key="2">
    <source>
        <dbReference type="EMBL" id="NEN23825.1"/>
    </source>
</evidence>
<dbReference type="Proteomes" id="UP000486602">
    <property type="component" value="Unassembled WGS sequence"/>
</dbReference>
<name>A0A7K3WT38_9FLAO</name>
<reference evidence="2 3" key="1">
    <citation type="submission" date="2020-02" db="EMBL/GenBank/DDBJ databases">
        <title>Out from the shadows clarifying the taxonomy of the family Cryomorphaceae and related taxa by utilizing the GTDB taxonomic framework.</title>
        <authorList>
            <person name="Bowman J.P."/>
        </authorList>
    </citation>
    <scope>NUCLEOTIDE SEQUENCE [LARGE SCALE GENOMIC DNA]</scope>
    <source>
        <strain evidence="2 3">QSSC 1-22</strain>
    </source>
</reference>
<keyword evidence="1" id="KW-0812">Transmembrane</keyword>
<keyword evidence="3" id="KW-1185">Reference proteome</keyword>
<evidence type="ECO:0008006" key="4">
    <source>
        <dbReference type="Google" id="ProtNLM"/>
    </source>
</evidence>
<evidence type="ECO:0000256" key="1">
    <source>
        <dbReference type="SAM" id="Phobius"/>
    </source>
</evidence>
<sequence length="260" mass="29427">MLIILIGIASSFSSLAQESDLFEKLGDYRKFSLMIGPTLYHSAESRITSGTMAPENLPIWGISGGFEVDIRPERQWSFVTGMIFAKEPSYHIRLNIKQEDIPSRTSDLIDKARDSYVPTLSLPLLITYKLPLSESQFLEFRTGGKVKIFPSADILYSLTYQDDMSGTRELFRLTMENTEKFYFGSFLFGAGITTLFNSFLIKTNLLYTLNFQDTYRGEYAFANLSVSGSSTGTYALSGNNVSLMFSIAFKKPENRIKDYY</sequence>
<gene>
    <name evidence="2" type="ORF">G3O08_09960</name>
</gene>
<keyword evidence="1" id="KW-1133">Transmembrane helix</keyword>
<evidence type="ECO:0000313" key="3">
    <source>
        <dbReference type="Proteomes" id="UP000486602"/>
    </source>
</evidence>
<keyword evidence="1" id="KW-0472">Membrane</keyword>
<organism evidence="2 3">
    <name type="scientific">Cryomorpha ignava</name>
    <dbReference type="NCBI Taxonomy" id="101383"/>
    <lineage>
        <taxon>Bacteria</taxon>
        <taxon>Pseudomonadati</taxon>
        <taxon>Bacteroidota</taxon>
        <taxon>Flavobacteriia</taxon>
        <taxon>Flavobacteriales</taxon>
        <taxon>Cryomorphaceae</taxon>
        <taxon>Cryomorpha</taxon>
    </lineage>
</organism>
<dbReference type="RefSeq" id="WP_163285220.1">
    <property type="nucleotide sequence ID" value="NZ_JAAGVY010000016.1"/>
</dbReference>